<evidence type="ECO:0000256" key="1">
    <source>
        <dbReference type="SAM" id="Phobius"/>
    </source>
</evidence>
<feature type="transmembrane region" description="Helical" evidence="1">
    <location>
        <begin position="99"/>
        <end position="120"/>
    </location>
</feature>
<reference evidence="2 3" key="1">
    <citation type="submission" date="2020-08" db="EMBL/GenBank/DDBJ databases">
        <title>Genomic Encyclopedia of Type Strains, Phase IV (KMG-IV): sequencing the most valuable type-strain genomes for metagenomic binning, comparative biology and taxonomic classification.</title>
        <authorList>
            <person name="Goeker M."/>
        </authorList>
    </citation>
    <scope>NUCLEOTIDE SEQUENCE [LARGE SCALE GENOMIC DNA]</scope>
    <source>
        <strain evidence="2 3">DSM 17454</strain>
    </source>
</reference>
<proteinExistence type="predicted"/>
<keyword evidence="1" id="KW-0812">Transmembrane</keyword>
<sequence length="134" mass="14895">MKIQRFRPSHVRAARWFLIALFACELFAILWFALFGEQAQAQLQGWMGINDLAMHMIAFLIASTTAFIIWSPQQPALFLILAAGGIEIAQLFLPDRQPSLVDFTASGLGIVAGVITYLVWRRLGGPIILAPRRG</sequence>
<feature type="transmembrane region" description="Helical" evidence="1">
    <location>
        <begin position="76"/>
        <end position="93"/>
    </location>
</feature>
<feature type="transmembrane region" description="Helical" evidence="1">
    <location>
        <begin position="52"/>
        <end position="69"/>
    </location>
</feature>
<dbReference type="RefSeq" id="WP_184773707.1">
    <property type="nucleotide sequence ID" value="NZ_JACHGI010000020.1"/>
</dbReference>
<evidence type="ECO:0000313" key="3">
    <source>
        <dbReference type="Proteomes" id="UP000532373"/>
    </source>
</evidence>
<feature type="transmembrane region" description="Helical" evidence="1">
    <location>
        <begin position="12"/>
        <end position="32"/>
    </location>
</feature>
<accession>A0A8E2BGA8</accession>
<name>A0A8E2BGA8_9HYPH</name>
<gene>
    <name evidence="2" type="ORF">HNQ96_005821</name>
</gene>
<comment type="caution">
    <text evidence="2">The sequence shown here is derived from an EMBL/GenBank/DDBJ whole genome shotgun (WGS) entry which is preliminary data.</text>
</comment>
<dbReference type="EMBL" id="JACHGI010000020">
    <property type="protein sequence ID" value="MBB6469927.1"/>
    <property type="molecule type" value="Genomic_DNA"/>
</dbReference>
<dbReference type="Proteomes" id="UP000532373">
    <property type="component" value="Unassembled WGS sequence"/>
</dbReference>
<evidence type="ECO:0000313" key="2">
    <source>
        <dbReference type="EMBL" id="MBB6469927.1"/>
    </source>
</evidence>
<protein>
    <submittedName>
        <fullName evidence="2">VanZ family protein</fullName>
    </submittedName>
</protein>
<keyword evidence="1" id="KW-1133">Transmembrane helix</keyword>
<organism evidence="2 3">
    <name type="scientific">Aminobacter carboxidus</name>
    <dbReference type="NCBI Taxonomy" id="376165"/>
    <lineage>
        <taxon>Bacteria</taxon>
        <taxon>Pseudomonadati</taxon>
        <taxon>Pseudomonadota</taxon>
        <taxon>Alphaproteobacteria</taxon>
        <taxon>Hyphomicrobiales</taxon>
        <taxon>Phyllobacteriaceae</taxon>
        <taxon>Aminobacter</taxon>
    </lineage>
</organism>
<keyword evidence="1" id="KW-0472">Membrane</keyword>
<dbReference type="AlphaFoldDB" id="A0A8E2BGA8"/>